<reference evidence="1" key="1">
    <citation type="submission" date="2021-04" db="EMBL/GenBank/DDBJ databases">
        <authorList>
            <person name="Rodrigo-Torres L."/>
            <person name="Arahal R. D."/>
            <person name="Lucena T."/>
        </authorList>
    </citation>
    <scope>NUCLEOTIDE SEQUENCE</scope>
    <source>
        <strain evidence="1">AS29M-1</strain>
    </source>
</reference>
<sequence length="208" mass="24010">MKILLIILLPLLLISCGLDTREHYFELEDFSEGKVYYFSCEEDSLYDVYLKIKSEPEKQLLSTTTYGFAGTPTAEFVEKYKEEGSELVAFSLLNGEAVESFKVIENDVFKWAVTDEPFSYSVTSADGMQMTNTRNYFTRAHMDIMGEKYEVLGFKDVISYTTSSISFTERKYYAEGMGLVGIELEEGDQVYHLRLSDILSMKEWKDRF</sequence>
<organism evidence="1 2">
    <name type="scientific">Parvicella tangerina</name>
    <dbReference type="NCBI Taxonomy" id="2829795"/>
    <lineage>
        <taxon>Bacteria</taxon>
        <taxon>Pseudomonadati</taxon>
        <taxon>Bacteroidota</taxon>
        <taxon>Flavobacteriia</taxon>
        <taxon>Flavobacteriales</taxon>
        <taxon>Parvicellaceae</taxon>
        <taxon>Parvicella</taxon>
    </lineage>
</organism>
<proteinExistence type="predicted"/>
<gene>
    <name evidence="1" type="ORF">CRYO30217_01812</name>
</gene>
<dbReference type="AlphaFoldDB" id="A0A916JMK2"/>
<evidence type="ECO:0000313" key="2">
    <source>
        <dbReference type="Proteomes" id="UP000683507"/>
    </source>
</evidence>
<protein>
    <recommendedName>
        <fullName evidence="3">Lipoprotein</fullName>
    </recommendedName>
</protein>
<accession>A0A916JMK2</accession>
<keyword evidence="2" id="KW-1185">Reference proteome</keyword>
<dbReference type="Proteomes" id="UP000683507">
    <property type="component" value="Chromosome"/>
</dbReference>
<evidence type="ECO:0000313" key="1">
    <source>
        <dbReference type="EMBL" id="CAG5082117.1"/>
    </source>
</evidence>
<dbReference type="RefSeq" id="WP_258542003.1">
    <property type="nucleotide sequence ID" value="NZ_OU015584.1"/>
</dbReference>
<dbReference type="PROSITE" id="PS51257">
    <property type="entry name" value="PROKAR_LIPOPROTEIN"/>
    <property type="match status" value="1"/>
</dbReference>
<dbReference type="KEGG" id="ptan:CRYO30217_01812"/>
<name>A0A916JMK2_9FLAO</name>
<evidence type="ECO:0008006" key="3">
    <source>
        <dbReference type="Google" id="ProtNLM"/>
    </source>
</evidence>
<dbReference type="EMBL" id="OU015584">
    <property type="protein sequence ID" value="CAG5082117.1"/>
    <property type="molecule type" value="Genomic_DNA"/>
</dbReference>